<evidence type="ECO:0000256" key="3">
    <source>
        <dbReference type="SAM" id="Coils"/>
    </source>
</evidence>
<dbReference type="PANTHER" id="PTHR42648:SF32">
    <property type="entry name" value="RIBONUCLEASE H-LIKE DOMAIN, GAG-PRE-INTEGRASE DOMAIN PROTEIN-RELATED"/>
    <property type="match status" value="1"/>
</dbReference>
<accession>A0A6L2N2T2</accession>
<evidence type="ECO:0000256" key="2">
    <source>
        <dbReference type="ARBA" id="ARBA00022801"/>
    </source>
</evidence>
<name>A0A6L2N2T2_TANCI</name>
<feature type="region of interest" description="Disordered" evidence="4">
    <location>
        <begin position="397"/>
        <end position="423"/>
    </location>
</feature>
<evidence type="ECO:0000256" key="4">
    <source>
        <dbReference type="SAM" id="MobiDB-lite"/>
    </source>
</evidence>
<feature type="compositionally biased region" description="Basic and acidic residues" evidence="4">
    <location>
        <begin position="174"/>
        <end position="185"/>
    </location>
</feature>
<dbReference type="GO" id="GO:0016787">
    <property type="term" value="F:hydrolase activity"/>
    <property type="evidence" value="ECO:0007669"/>
    <property type="project" value="UniProtKB-KW"/>
</dbReference>
<dbReference type="SUPFAM" id="SSF53098">
    <property type="entry name" value="Ribonuclease H-like"/>
    <property type="match status" value="1"/>
</dbReference>
<feature type="domain" description="Reverse transcriptase Ty1/copia-type" evidence="5">
    <location>
        <begin position="458"/>
        <end position="569"/>
    </location>
</feature>
<dbReference type="AlphaFoldDB" id="A0A6L2N2T2"/>
<protein>
    <submittedName>
        <fullName evidence="6">Putative ribonuclease H-like domain-containing protein</fullName>
    </submittedName>
</protein>
<evidence type="ECO:0000313" key="6">
    <source>
        <dbReference type="EMBL" id="GEU80488.1"/>
    </source>
</evidence>
<keyword evidence="2" id="KW-0378">Hydrolase</keyword>
<reference evidence="6" key="1">
    <citation type="journal article" date="2019" name="Sci. Rep.">
        <title>Draft genome of Tanacetum cinerariifolium, the natural source of mosquito coil.</title>
        <authorList>
            <person name="Yamashiro T."/>
            <person name="Shiraishi A."/>
            <person name="Satake H."/>
            <person name="Nakayama K."/>
        </authorList>
    </citation>
    <scope>NUCLEOTIDE SEQUENCE</scope>
</reference>
<feature type="compositionally biased region" description="Basic and acidic residues" evidence="4">
    <location>
        <begin position="1030"/>
        <end position="1053"/>
    </location>
</feature>
<sequence length="1114" mass="126894">MNKADIEIMIIDDLYNNFKIVKQDVKKSIGTSTGAQNMAFMTASSTSSTNDVNTANPAYEASTVSPNVNTASPQVSTATFSDNDVYAFMVENPNGSNILHHDLKQIHKDDLEAMDLRWQLSLLSMREKRYFQRTRKKIFINANDTVGYDKSKVECFNCHKMGYFARECRAQKNQDGRFRNQDNTRKQGNNKDTSSKAMLTIDGVGFDWSDMAEEQVQTNMALMAFSDSEGKPQKDDKGFIDSGCSRHMTGNIAYLLDFKEFDGATKDETSDILKNFIKEIENLVDKKVKVIRCDNGTEFKNKVMDDFCREKCIKREYSVARTPQVLIVKPHNKTPYELFRGFKSALSFMRPFGCHITILNTLDNLGKYDGKSDEGFFVRYSLSNKAFRVYNTRTRKDVEDDPHNEDDDKDKFKDDSSPKEVNAAGQHVNIASLEVNTASDTLKATHVEFFSDRDAPEVFRNKKDERGIVIRNKARLVAQCHRQEEGIDYEEVFDHVARIKAIRLFLAYASFMGFLVYQMDVKSAFLYETIEEEVNVTQPLGYKDPDHLDKVYKVVKALYGLHQALRAYDNIGANQDRKSTTRGCQFLGNRLISWQCKKQTVVATSTTKAEYVAATSCDEAVHKELGDRMEMAATTASSLEAEQDSGSGLRCQDTILGDVEAQTRLEAASKQFNDPPLSRVNTLRCEEDIIKLKELIDLFIYVSLIRQFWETASSSTSKNGEIKITATIDRRVKYVTEASIRRYLKLEDSEDISNLPNTEIFEQLALMGSNTPGSEEGRMTLNELTDLCTSLSNKVESLESDLKQIKLIYGAAYSKLIMKGRKIAQINEDEGITLVQMGAQTQGRNEHEVEFDFDFTTAKDISTANVPVTTAGAEISIASPEDKTAETSDDSDDITLAETLIEIRRSATKPQKVDIVQKERQNQEEATIAILTEEFNEIQARIDVDHELAARLTYEEQEQFTIEERAKLLAEFFERRKKQLAAERSEAIRNKPPTRTQVKNRMITYLKHIEPRWIDDFKHMDDDSQQQVESSKKRQREVSDKESSKKQKLEENNDAKKEELRVILDIVPSDDIAINVESLATKYPIVDWKTYILTENMMHYQIIRADGSSKLQNI</sequence>
<gene>
    <name evidence="6" type="ORF">Tci_052466</name>
</gene>
<dbReference type="GO" id="GO:0003676">
    <property type="term" value="F:nucleic acid binding"/>
    <property type="evidence" value="ECO:0007669"/>
    <property type="project" value="InterPro"/>
</dbReference>
<dbReference type="SUPFAM" id="SSF57756">
    <property type="entry name" value="Retrovirus zinc finger-like domains"/>
    <property type="match status" value="1"/>
</dbReference>
<dbReference type="EMBL" id="BKCJ010008089">
    <property type="protein sequence ID" value="GEU80488.1"/>
    <property type="molecule type" value="Genomic_DNA"/>
</dbReference>
<feature type="compositionally biased region" description="Basic and acidic residues" evidence="4">
    <location>
        <begin position="409"/>
        <end position="418"/>
    </location>
</feature>
<keyword evidence="3" id="KW-0175">Coiled coil</keyword>
<keyword evidence="1" id="KW-0479">Metal-binding</keyword>
<dbReference type="InterPro" id="IPR013103">
    <property type="entry name" value="RVT_2"/>
</dbReference>
<dbReference type="InterPro" id="IPR036397">
    <property type="entry name" value="RNaseH_sf"/>
</dbReference>
<proteinExistence type="predicted"/>
<feature type="compositionally biased region" description="Acidic residues" evidence="4">
    <location>
        <begin position="399"/>
        <end position="408"/>
    </location>
</feature>
<feature type="region of interest" description="Disordered" evidence="4">
    <location>
        <begin position="1017"/>
        <end position="1053"/>
    </location>
</feature>
<feature type="coiled-coil region" evidence="3">
    <location>
        <begin position="781"/>
        <end position="808"/>
    </location>
</feature>
<organism evidence="6">
    <name type="scientific">Tanacetum cinerariifolium</name>
    <name type="common">Dalmatian daisy</name>
    <name type="synonym">Chrysanthemum cinerariifolium</name>
    <dbReference type="NCBI Taxonomy" id="118510"/>
    <lineage>
        <taxon>Eukaryota</taxon>
        <taxon>Viridiplantae</taxon>
        <taxon>Streptophyta</taxon>
        <taxon>Embryophyta</taxon>
        <taxon>Tracheophyta</taxon>
        <taxon>Spermatophyta</taxon>
        <taxon>Magnoliopsida</taxon>
        <taxon>eudicotyledons</taxon>
        <taxon>Gunneridae</taxon>
        <taxon>Pentapetalae</taxon>
        <taxon>asterids</taxon>
        <taxon>campanulids</taxon>
        <taxon>Asterales</taxon>
        <taxon>Asteraceae</taxon>
        <taxon>Asteroideae</taxon>
        <taxon>Anthemideae</taxon>
        <taxon>Anthemidinae</taxon>
        <taxon>Tanacetum</taxon>
    </lineage>
</organism>
<dbReference type="Gene3D" id="3.30.420.10">
    <property type="entry name" value="Ribonuclease H-like superfamily/Ribonuclease H"/>
    <property type="match status" value="1"/>
</dbReference>
<feature type="region of interest" description="Disordered" evidence="4">
    <location>
        <begin position="174"/>
        <end position="194"/>
    </location>
</feature>
<dbReference type="InterPro" id="IPR036875">
    <property type="entry name" value="Znf_CCHC_sf"/>
</dbReference>
<dbReference type="Pfam" id="PF07727">
    <property type="entry name" value="RVT_2"/>
    <property type="match status" value="1"/>
</dbReference>
<dbReference type="CDD" id="cd09272">
    <property type="entry name" value="RNase_HI_RT_Ty1"/>
    <property type="match status" value="1"/>
</dbReference>
<dbReference type="PANTHER" id="PTHR42648">
    <property type="entry name" value="TRANSPOSASE, PUTATIVE-RELATED"/>
    <property type="match status" value="1"/>
</dbReference>
<comment type="caution">
    <text evidence="6">The sequence shown here is derived from an EMBL/GenBank/DDBJ whole genome shotgun (WGS) entry which is preliminary data.</text>
</comment>
<evidence type="ECO:0000256" key="1">
    <source>
        <dbReference type="ARBA" id="ARBA00022723"/>
    </source>
</evidence>
<dbReference type="InterPro" id="IPR039537">
    <property type="entry name" value="Retrotran_Ty1/copia-like"/>
</dbReference>
<dbReference type="GO" id="GO:0008270">
    <property type="term" value="F:zinc ion binding"/>
    <property type="evidence" value="ECO:0007669"/>
    <property type="project" value="InterPro"/>
</dbReference>
<evidence type="ECO:0000259" key="5">
    <source>
        <dbReference type="Pfam" id="PF07727"/>
    </source>
</evidence>
<dbReference type="InterPro" id="IPR012337">
    <property type="entry name" value="RNaseH-like_sf"/>
</dbReference>